<reference evidence="1" key="1">
    <citation type="journal article" date="2006" name="Nature">
        <title>Deciphering the evolution and metabolism of an anammox bacterium from a community genome.</title>
        <authorList>
            <person name="Strous M."/>
            <person name="Pelletier E."/>
            <person name="Mangenot S."/>
            <person name="Rattei T."/>
            <person name="Lehner A."/>
            <person name="Taylor M.W."/>
            <person name="Horn M."/>
            <person name="Daims H."/>
            <person name="Bartol-Mavel D."/>
            <person name="Wincker P."/>
            <person name="Barbe V."/>
            <person name="Fonknechten N."/>
            <person name="Vallenet D."/>
            <person name="Segurens B."/>
            <person name="Schenowitz-Truong C."/>
            <person name="Medigue C."/>
            <person name="Collingro A."/>
            <person name="Snel B."/>
            <person name="Dutilh B.E."/>
            <person name="OpDenCamp H.J.M."/>
            <person name="vanDerDrift C."/>
            <person name="Cirpus I."/>
            <person name="vanDePas-Schoonen K.T."/>
            <person name="Harhangi H.R."/>
            <person name="vanNiftrik L."/>
            <person name="Schmid M."/>
            <person name="Keltjens J."/>
            <person name="vanDeVossenberg J."/>
            <person name="Kartal B."/>
            <person name="Meier H."/>
            <person name="Frishman D."/>
            <person name="Huynen M.A."/>
            <person name="Mewes H."/>
            <person name="Weissenbach J."/>
            <person name="Jetten M.S.M."/>
            <person name="Wagner M."/>
            <person name="LePaslier D."/>
        </authorList>
    </citation>
    <scope>NUCLEOTIDE SEQUENCE</scope>
</reference>
<evidence type="ECO:0000313" key="2">
    <source>
        <dbReference type="EMBL" id="QII10301.1"/>
    </source>
</evidence>
<dbReference type="EMBL" id="CT573072">
    <property type="protein sequence ID" value="CAJ72334.1"/>
    <property type="molecule type" value="Genomic_DNA"/>
</dbReference>
<dbReference type="EMBL" id="CP049055">
    <property type="protein sequence ID" value="QII10301.1"/>
    <property type="molecule type" value="Genomic_DNA"/>
</dbReference>
<evidence type="ECO:0000313" key="1">
    <source>
        <dbReference type="EMBL" id="CAJ72334.1"/>
    </source>
</evidence>
<dbReference type="AlphaFoldDB" id="Q1PZ19"/>
<reference evidence="1" key="2">
    <citation type="submission" date="2006-01" db="EMBL/GenBank/DDBJ databases">
        <authorList>
            <person name="Genoscope"/>
        </authorList>
    </citation>
    <scope>NUCLEOTIDE SEQUENCE</scope>
</reference>
<gene>
    <name evidence="2" type="ORF">KsCSTR_09220</name>
    <name evidence="1" type="ORF">kustd1589</name>
</gene>
<sequence>MVLIRVHSRFFVTSAMFLMKRTVVLTPGSVVLPQSHKRLQKIGNAPLPTAEESIKYFAKKCEKITDKALTFPSARPVPTMSPGFSASLLSCFL</sequence>
<name>Q1PZ19_KUEST</name>
<organism evidence="1">
    <name type="scientific">Kuenenia stuttgartiensis</name>
    <dbReference type="NCBI Taxonomy" id="174633"/>
    <lineage>
        <taxon>Bacteria</taxon>
        <taxon>Pseudomonadati</taxon>
        <taxon>Planctomycetota</taxon>
        <taxon>Candidatus Brocadiia</taxon>
        <taxon>Candidatus Brocadiales</taxon>
        <taxon>Candidatus Brocadiaceae</taxon>
        <taxon>Candidatus Kuenenia</taxon>
    </lineage>
</organism>
<dbReference type="Proteomes" id="UP000501926">
    <property type="component" value="Chromosome"/>
</dbReference>
<reference evidence="2 3" key="3">
    <citation type="submission" date="2020-02" db="EMBL/GenBank/DDBJ databases">
        <title>Newly sequenced genome of strain CSTR1 showed variability in Candidatus Kuenenia stuttgartiensis genomes.</title>
        <authorList>
            <person name="Ding C."/>
            <person name="Adrian L."/>
        </authorList>
    </citation>
    <scope>NUCLEOTIDE SEQUENCE [LARGE SCALE GENOMIC DNA]</scope>
    <source>
        <strain evidence="2 3">CSTR1</strain>
    </source>
</reference>
<protein>
    <submittedName>
        <fullName evidence="1">Uncharacterized protein</fullName>
    </submittedName>
</protein>
<accession>Q1PZ19</accession>
<evidence type="ECO:0000313" key="3">
    <source>
        <dbReference type="Proteomes" id="UP000501926"/>
    </source>
</evidence>
<proteinExistence type="predicted"/>